<dbReference type="RefSeq" id="WP_195128301.1">
    <property type="nucleotide sequence ID" value="NZ_JADLQX010000003.1"/>
</dbReference>
<feature type="domain" description="Aminotransferase class I/classII large" evidence="7">
    <location>
        <begin position="115"/>
        <end position="459"/>
    </location>
</feature>
<keyword evidence="9" id="KW-1185">Reference proteome</keyword>
<evidence type="ECO:0000256" key="1">
    <source>
        <dbReference type="ARBA" id="ARBA00001933"/>
    </source>
</evidence>
<evidence type="ECO:0000256" key="4">
    <source>
        <dbReference type="ARBA" id="ARBA00022898"/>
    </source>
</evidence>
<dbReference type="EC" id="2.3.1.47" evidence="2"/>
<evidence type="ECO:0000313" key="8">
    <source>
        <dbReference type="EMBL" id="MBF6296930.1"/>
    </source>
</evidence>
<dbReference type="Gene3D" id="3.40.640.10">
    <property type="entry name" value="Type I PLP-dependent aspartate aminotransferase-like (Major domain)"/>
    <property type="match status" value="1"/>
</dbReference>
<reference evidence="8 9" key="1">
    <citation type="submission" date="2020-10" db="EMBL/GenBank/DDBJ databases">
        <title>Identification of Nocardia species via Next-generation sequencing and recognition of intraspecies genetic diversity.</title>
        <authorList>
            <person name="Li P."/>
            <person name="Li P."/>
            <person name="Lu B."/>
        </authorList>
    </citation>
    <scope>NUCLEOTIDE SEQUENCE [LARGE SCALE GENOMIC DNA]</scope>
    <source>
        <strain evidence="8 9">BJ06-0157</strain>
    </source>
</reference>
<keyword evidence="8" id="KW-0032">Aminotransferase</keyword>
<dbReference type="InterPro" id="IPR015422">
    <property type="entry name" value="PyrdxlP-dep_Trfase_small"/>
</dbReference>
<gene>
    <name evidence="8" type="ORF">IU459_05155</name>
</gene>
<dbReference type="SUPFAM" id="SSF53383">
    <property type="entry name" value="PLP-dependent transferases"/>
    <property type="match status" value="1"/>
</dbReference>
<evidence type="ECO:0000256" key="5">
    <source>
        <dbReference type="ARBA" id="ARBA00047715"/>
    </source>
</evidence>
<dbReference type="Proteomes" id="UP000702209">
    <property type="component" value="Unassembled WGS sequence"/>
</dbReference>
<dbReference type="InterPro" id="IPR015424">
    <property type="entry name" value="PyrdxlP-dep_Trfase"/>
</dbReference>
<sequence length="485" mass="51953">MTGNNSRDLARALLARHTGGETGVATAPANGAHAANGSADVANGAATATSTAATNGNGAGRGVAHTTFRDHPGVLQAGQRFGRFDTWVQQIGLVNPYYLPHEGVSGAVTRMADRDVVNFSSFGYLDLAADPRVRQAAKDAIDQYGTSAAAVRIVAGELPIYRELEAEIARIYDTETALVTASGYLTNAAAVGFLLGKRDLAVCDALIHHSVVSGTEWARCKRVSFRHNDPESLETILKMSRRSFDRAMVIIEGLYSMDGDVVRLPEIIEVARRYDCSIMIDEAHSFGTLGATGHGVRELFDLPGDAVDVWMGTLSKALGSVGGYLAGNRELVDGFKYVAGGLSMYTAAPAPSAIGAALAGLEVLRDEPERVTQLRHNSEYFHRRAKEYGFDIGTSEDSPIIPVMTGADEPAVLAALAMLQRDFSVNAITHPVVPAGEARLRFFINCRHTEQQMDQALATLREVLDGLADTAGKQLILAHEEEQRS</sequence>
<comment type="similarity">
    <text evidence="6">Belongs to the class-II pyridoxal-phosphate-dependent aminotransferase family.</text>
</comment>
<dbReference type="EMBL" id="JADLQX010000003">
    <property type="protein sequence ID" value="MBF6296930.1"/>
    <property type="molecule type" value="Genomic_DNA"/>
</dbReference>
<organism evidence="8 9">
    <name type="scientific">Nocardia amamiensis</name>
    <dbReference type="NCBI Taxonomy" id="404578"/>
    <lineage>
        <taxon>Bacteria</taxon>
        <taxon>Bacillati</taxon>
        <taxon>Actinomycetota</taxon>
        <taxon>Actinomycetes</taxon>
        <taxon>Mycobacteriales</taxon>
        <taxon>Nocardiaceae</taxon>
        <taxon>Nocardia</taxon>
    </lineage>
</organism>
<dbReference type="Pfam" id="PF00155">
    <property type="entry name" value="Aminotran_1_2"/>
    <property type="match status" value="1"/>
</dbReference>
<comment type="catalytic activity">
    <reaction evidence="5">
        <text>6-carboxyhexanoyl-[ACP] + L-alanine + H(+) = (8S)-8-amino-7-oxononanoate + holo-[ACP] + CO2</text>
        <dbReference type="Rhea" id="RHEA:42288"/>
        <dbReference type="Rhea" id="RHEA-COMP:9685"/>
        <dbReference type="Rhea" id="RHEA-COMP:9955"/>
        <dbReference type="ChEBI" id="CHEBI:15378"/>
        <dbReference type="ChEBI" id="CHEBI:16526"/>
        <dbReference type="ChEBI" id="CHEBI:57972"/>
        <dbReference type="ChEBI" id="CHEBI:64479"/>
        <dbReference type="ChEBI" id="CHEBI:78846"/>
        <dbReference type="ChEBI" id="CHEBI:149468"/>
        <dbReference type="EC" id="2.3.1.47"/>
    </reaction>
</comment>
<protein>
    <recommendedName>
        <fullName evidence="2">8-amino-7-oxononanoate synthase</fullName>
        <ecNumber evidence="2">2.3.1.47</ecNumber>
    </recommendedName>
</protein>
<comment type="caution">
    <text evidence="8">The sequence shown here is derived from an EMBL/GenBank/DDBJ whole genome shotgun (WGS) entry which is preliminary data.</text>
</comment>
<evidence type="ECO:0000313" key="9">
    <source>
        <dbReference type="Proteomes" id="UP000702209"/>
    </source>
</evidence>
<dbReference type="Gene3D" id="3.90.1150.10">
    <property type="entry name" value="Aspartate Aminotransferase, domain 1"/>
    <property type="match status" value="1"/>
</dbReference>
<dbReference type="GO" id="GO:0008483">
    <property type="term" value="F:transaminase activity"/>
    <property type="evidence" value="ECO:0007669"/>
    <property type="project" value="UniProtKB-KW"/>
</dbReference>
<comment type="cofactor">
    <cofactor evidence="1 6">
        <name>pyridoxal 5'-phosphate</name>
        <dbReference type="ChEBI" id="CHEBI:597326"/>
    </cofactor>
</comment>
<evidence type="ECO:0000256" key="6">
    <source>
        <dbReference type="RuleBase" id="RU003693"/>
    </source>
</evidence>
<dbReference type="InterPro" id="IPR001917">
    <property type="entry name" value="Aminotrans_II_pyridoxalP_BS"/>
</dbReference>
<name>A0ABS0CL50_9NOCA</name>
<accession>A0ABS0CL50</accession>
<dbReference type="PANTHER" id="PTHR13693:SF3">
    <property type="entry name" value="LD36009P"/>
    <property type="match status" value="1"/>
</dbReference>
<dbReference type="PROSITE" id="PS00599">
    <property type="entry name" value="AA_TRANSFER_CLASS_2"/>
    <property type="match status" value="1"/>
</dbReference>
<keyword evidence="3" id="KW-0808">Transferase</keyword>
<dbReference type="InterPro" id="IPR015421">
    <property type="entry name" value="PyrdxlP-dep_Trfase_major"/>
</dbReference>
<evidence type="ECO:0000256" key="2">
    <source>
        <dbReference type="ARBA" id="ARBA00013187"/>
    </source>
</evidence>
<dbReference type="InterPro" id="IPR050087">
    <property type="entry name" value="AON_synthase_class-II"/>
</dbReference>
<evidence type="ECO:0000256" key="3">
    <source>
        <dbReference type="ARBA" id="ARBA00022679"/>
    </source>
</evidence>
<dbReference type="InterPro" id="IPR004839">
    <property type="entry name" value="Aminotransferase_I/II_large"/>
</dbReference>
<dbReference type="PANTHER" id="PTHR13693">
    <property type="entry name" value="CLASS II AMINOTRANSFERASE/8-AMINO-7-OXONONANOATE SYNTHASE"/>
    <property type="match status" value="1"/>
</dbReference>
<keyword evidence="4 6" id="KW-0663">Pyridoxal phosphate</keyword>
<evidence type="ECO:0000259" key="7">
    <source>
        <dbReference type="Pfam" id="PF00155"/>
    </source>
</evidence>
<proteinExistence type="inferred from homology"/>